<dbReference type="Proteomes" id="UP000000763">
    <property type="component" value="Chromosome 9"/>
</dbReference>
<name>C7J6L3_ORYSJ</name>
<dbReference type="KEGG" id="dosa:Os09g0426500"/>
<gene>
    <name evidence="1" type="ordered locus">Os09g0426500</name>
</gene>
<organism evidence="1 2">
    <name type="scientific">Oryza sativa subsp. japonica</name>
    <name type="common">Rice</name>
    <dbReference type="NCBI Taxonomy" id="39947"/>
    <lineage>
        <taxon>Eukaryota</taxon>
        <taxon>Viridiplantae</taxon>
        <taxon>Streptophyta</taxon>
        <taxon>Embryophyta</taxon>
        <taxon>Tracheophyta</taxon>
        <taxon>Spermatophyta</taxon>
        <taxon>Magnoliopsida</taxon>
        <taxon>Liliopsida</taxon>
        <taxon>Poales</taxon>
        <taxon>Poaceae</taxon>
        <taxon>BOP clade</taxon>
        <taxon>Oryzoideae</taxon>
        <taxon>Oryzeae</taxon>
        <taxon>Oryzinae</taxon>
        <taxon>Oryza</taxon>
        <taxon>Oryza sativa</taxon>
    </lineage>
</organism>
<reference evidence="2" key="2">
    <citation type="journal article" date="2008" name="Nucleic Acids Res.">
        <title>The rice annotation project database (RAP-DB): 2008 update.</title>
        <authorList>
            <consortium name="The rice annotation project (RAP)"/>
        </authorList>
    </citation>
    <scope>GENOME REANNOTATION</scope>
    <source>
        <strain evidence="2">cv. Nipponbare</strain>
    </source>
</reference>
<dbReference type="EMBL" id="AP008215">
    <property type="protein sequence ID" value="BAH94574.1"/>
    <property type="molecule type" value="Genomic_DNA"/>
</dbReference>
<protein>
    <submittedName>
        <fullName evidence="1">Os09g0426500 protein</fullName>
    </submittedName>
</protein>
<sequence>YCDLIRQTRKGGPQESEELGEDIRHHRLRRRSHGHGVLQGPQAAQLLLSDRRPELSSPLVSEQQVGYGRPVPHLQQLLLVTLAHLAGAKFDRLTQPYAAMPPIAKSCSDVIVHLGIYPELIILTRCVVGANLQVVHGSPDAVGVDVLPVDAAVGGARLLPRAGHQRLEDPLPIRARMLPFRRKL</sequence>
<reference evidence="1 2" key="1">
    <citation type="journal article" date="2005" name="Nature">
        <title>The map-based sequence of the rice genome.</title>
        <authorList>
            <consortium name="International rice genome sequencing project (IRGSP)"/>
            <person name="Matsumoto T."/>
            <person name="Wu J."/>
            <person name="Kanamori H."/>
            <person name="Katayose Y."/>
            <person name="Fujisawa M."/>
            <person name="Namiki N."/>
            <person name="Mizuno H."/>
            <person name="Yamamoto K."/>
            <person name="Antonio B.A."/>
            <person name="Baba T."/>
            <person name="Sakata K."/>
            <person name="Nagamura Y."/>
            <person name="Aoki H."/>
            <person name="Arikawa K."/>
            <person name="Arita K."/>
            <person name="Bito T."/>
            <person name="Chiden Y."/>
            <person name="Fujitsuka N."/>
            <person name="Fukunaka R."/>
            <person name="Hamada M."/>
            <person name="Harada C."/>
            <person name="Hayashi A."/>
            <person name="Hijishita S."/>
            <person name="Honda M."/>
            <person name="Hosokawa S."/>
            <person name="Ichikawa Y."/>
            <person name="Idonuma A."/>
            <person name="Iijima M."/>
            <person name="Ikeda M."/>
            <person name="Ikeno M."/>
            <person name="Ito K."/>
            <person name="Ito S."/>
            <person name="Ito T."/>
            <person name="Ito Y."/>
            <person name="Ito Y."/>
            <person name="Iwabuchi A."/>
            <person name="Kamiya K."/>
            <person name="Karasawa W."/>
            <person name="Kurita K."/>
            <person name="Katagiri S."/>
            <person name="Kikuta A."/>
            <person name="Kobayashi H."/>
            <person name="Kobayashi N."/>
            <person name="Machita K."/>
            <person name="Maehara T."/>
            <person name="Masukawa M."/>
            <person name="Mizubayashi T."/>
            <person name="Mukai Y."/>
            <person name="Nagasaki H."/>
            <person name="Nagata Y."/>
            <person name="Naito S."/>
            <person name="Nakashima M."/>
            <person name="Nakama Y."/>
            <person name="Nakamichi Y."/>
            <person name="Nakamura M."/>
            <person name="Meguro A."/>
            <person name="Negishi M."/>
            <person name="Ohta I."/>
            <person name="Ohta T."/>
            <person name="Okamoto M."/>
            <person name="Ono N."/>
            <person name="Saji S."/>
            <person name="Sakaguchi M."/>
            <person name="Sakai K."/>
            <person name="Shibata M."/>
            <person name="Shimokawa T."/>
            <person name="Song J."/>
            <person name="Takazaki Y."/>
            <person name="Terasawa K."/>
            <person name="Tsugane M."/>
            <person name="Tsuji K."/>
            <person name="Ueda S."/>
            <person name="Waki K."/>
            <person name="Yamagata H."/>
            <person name="Yamamoto M."/>
            <person name="Yamamoto S."/>
            <person name="Yamane H."/>
            <person name="Yoshiki S."/>
            <person name="Yoshihara R."/>
            <person name="Yukawa K."/>
            <person name="Zhong H."/>
            <person name="Yano M."/>
            <person name="Yuan Q."/>
            <person name="Ouyang S."/>
            <person name="Liu J."/>
            <person name="Jones K.M."/>
            <person name="Gansberger K."/>
            <person name="Moffat K."/>
            <person name="Hill J."/>
            <person name="Bera J."/>
            <person name="Fadrosh D."/>
            <person name="Jin S."/>
            <person name="Johri S."/>
            <person name="Kim M."/>
            <person name="Overton L."/>
            <person name="Reardon M."/>
            <person name="Tsitrin T."/>
            <person name="Vuong H."/>
            <person name="Weaver B."/>
            <person name="Ciecko A."/>
            <person name="Tallon L."/>
            <person name="Jackson J."/>
            <person name="Pai G."/>
            <person name="Aken S.V."/>
            <person name="Utterback T."/>
            <person name="Reidmuller S."/>
            <person name="Feldblyum T."/>
            <person name="Hsiao J."/>
            <person name="Zismann V."/>
            <person name="Iobst S."/>
            <person name="de Vazeille A.R."/>
            <person name="Buell C.R."/>
            <person name="Ying K."/>
            <person name="Li Y."/>
            <person name="Lu T."/>
            <person name="Huang Y."/>
            <person name="Zhao Q."/>
            <person name="Feng Q."/>
            <person name="Zhang L."/>
            <person name="Zhu J."/>
            <person name="Weng Q."/>
            <person name="Mu J."/>
            <person name="Lu Y."/>
            <person name="Fan D."/>
            <person name="Liu Y."/>
            <person name="Guan J."/>
            <person name="Zhang Y."/>
            <person name="Yu S."/>
            <person name="Liu X."/>
            <person name="Zhang Y."/>
            <person name="Hong G."/>
            <person name="Han B."/>
            <person name="Choisne N."/>
            <person name="Demange N."/>
            <person name="Orjeda G."/>
            <person name="Samain S."/>
            <person name="Cattolico L."/>
            <person name="Pelletier E."/>
            <person name="Couloux A."/>
            <person name="Segurens B."/>
            <person name="Wincker P."/>
            <person name="D'Hont A."/>
            <person name="Scarpelli C."/>
            <person name="Weissenbach J."/>
            <person name="Salanoubat M."/>
            <person name="Quetier F."/>
            <person name="Yu Y."/>
            <person name="Kim H.R."/>
            <person name="Rambo T."/>
            <person name="Currie J."/>
            <person name="Collura K."/>
            <person name="Luo M."/>
            <person name="Yang T."/>
            <person name="Ammiraju J.S.S."/>
            <person name="Engler F."/>
            <person name="Soderlund C."/>
            <person name="Wing R.A."/>
            <person name="Palmer L.E."/>
            <person name="de la Bastide M."/>
            <person name="Spiegel L."/>
            <person name="Nascimento L."/>
            <person name="Zutavern T."/>
            <person name="O'Shaughnessy A."/>
            <person name="Dike S."/>
            <person name="Dedhia N."/>
            <person name="Preston R."/>
            <person name="Balija V."/>
            <person name="McCombie W.R."/>
            <person name="Chow T."/>
            <person name="Chen H."/>
            <person name="Chung M."/>
            <person name="Chen C."/>
            <person name="Shaw J."/>
            <person name="Wu H."/>
            <person name="Hsiao K."/>
            <person name="Chao Y."/>
            <person name="Chu M."/>
            <person name="Cheng C."/>
            <person name="Hour A."/>
            <person name="Lee P."/>
            <person name="Lin S."/>
            <person name="Lin Y."/>
            <person name="Liou J."/>
            <person name="Liu S."/>
            <person name="Hsing Y."/>
            <person name="Raghuvanshi S."/>
            <person name="Mohanty A."/>
            <person name="Bharti A.K."/>
            <person name="Gaur A."/>
            <person name="Gupta V."/>
            <person name="Kumar D."/>
            <person name="Ravi V."/>
            <person name="Vij S."/>
            <person name="Kapur A."/>
            <person name="Khurana P."/>
            <person name="Khurana P."/>
            <person name="Khurana J.P."/>
            <person name="Tyagi A.K."/>
            <person name="Gaikwad K."/>
            <person name="Singh A."/>
            <person name="Dalal V."/>
            <person name="Srivastava S."/>
            <person name="Dixit A."/>
            <person name="Pal A.K."/>
            <person name="Ghazi I.A."/>
            <person name="Yadav M."/>
            <person name="Pandit A."/>
            <person name="Bhargava A."/>
            <person name="Sureshbabu K."/>
            <person name="Batra K."/>
            <person name="Sharma T.R."/>
            <person name="Mohapatra T."/>
            <person name="Singh N.K."/>
            <person name="Messing J."/>
            <person name="Nelson A.B."/>
            <person name="Fuks G."/>
            <person name="Kavchok S."/>
            <person name="Keizer G."/>
            <person name="Linton E."/>
            <person name="Llaca V."/>
            <person name="Song R."/>
            <person name="Tanyolac B."/>
            <person name="Young S."/>
            <person name="Ho-Il K."/>
            <person name="Hahn J.H."/>
            <person name="Sangsakoo G."/>
            <person name="Vanavichit A."/>
            <person name="de Mattos Luiz.A.T."/>
            <person name="Zimmer P.D."/>
            <person name="Malone G."/>
            <person name="Dellagostin O."/>
            <person name="de Oliveira A.C."/>
            <person name="Bevan M."/>
            <person name="Bancroft I."/>
            <person name="Minx P."/>
            <person name="Cordum H."/>
            <person name="Wilson R."/>
            <person name="Cheng Z."/>
            <person name="Jin W."/>
            <person name="Jiang J."/>
            <person name="Leong S.A."/>
            <person name="Iwama H."/>
            <person name="Gojobori T."/>
            <person name="Itoh T."/>
            <person name="Niimura Y."/>
            <person name="Fujii Y."/>
            <person name="Habara T."/>
            <person name="Sakai H."/>
            <person name="Sato Y."/>
            <person name="Wilson G."/>
            <person name="Kumar K."/>
            <person name="McCouch S."/>
            <person name="Juretic N."/>
            <person name="Hoen D."/>
            <person name="Wright S."/>
            <person name="Bruskiewich R."/>
            <person name="Bureau T."/>
            <person name="Miyao A."/>
            <person name="Hirochika H."/>
            <person name="Nishikawa T."/>
            <person name="Kadowaki K."/>
            <person name="Sugiura M."/>
            <person name="Burr B."/>
            <person name="Sasaki T."/>
        </authorList>
    </citation>
    <scope>NUCLEOTIDE SEQUENCE [LARGE SCALE GENOMIC DNA]</scope>
    <source>
        <strain evidence="2">cv. Nipponbare</strain>
    </source>
</reference>
<evidence type="ECO:0000313" key="2">
    <source>
        <dbReference type="Proteomes" id="UP000000763"/>
    </source>
</evidence>
<dbReference type="AlphaFoldDB" id="C7J6L3"/>
<proteinExistence type="predicted"/>
<evidence type="ECO:0000313" key="1">
    <source>
        <dbReference type="EMBL" id="BAH94574.1"/>
    </source>
</evidence>
<feature type="non-terminal residue" evidence="1">
    <location>
        <position position="1"/>
    </location>
</feature>
<accession>C7J6L3</accession>